<gene>
    <name evidence="4" type="ORF">LN736_14955</name>
</gene>
<evidence type="ECO:0000256" key="2">
    <source>
        <dbReference type="PROSITE-ProRule" id="PRU00335"/>
    </source>
</evidence>
<reference evidence="4" key="1">
    <citation type="submission" date="2021-11" db="EMBL/GenBank/DDBJ databases">
        <authorList>
            <person name="Qingchun L."/>
            <person name="Dong Z."/>
            <person name="Zongwei Q."/>
            <person name="Jia Z."/>
            <person name="Duotao L."/>
        </authorList>
    </citation>
    <scope>NUCLEOTIDE SEQUENCE</scope>
    <source>
        <strain evidence="4">WLY-B-L2</strain>
    </source>
</reference>
<dbReference type="InterPro" id="IPR001647">
    <property type="entry name" value="HTH_TetR"/>
</dbReference>
<evidence type="ECO:0000259" key="3">
    <source>
        <dbReference type="PROSITE" id="PS50977"/>
    </source>
</evidence>
<organism evidence="4 5">
    <name type="scientific">Clostridium aromativorans</name>
    <dbReference type="NCBI Taxonomy" id="2836848"/>
    <lineage>
        <taxon>Bacteria</taxon>
        <taxon>Bacillati</taxon>
        <taxon>Bacillota</taxon>
        <taxon>Clostridia</taxon>
        <taxon>Eubacteriales</taxon>
        <taxon>Clostridiaceae</taxon>
        <taxon>Clostridium</taxon>
    </lineage>
</organism>
<keyword evidence="1 2" id="KW-0238">DNA-binding</keyword>
<dbReference type="PANTHER" id="PTHR43479:SF11">
    <property type="entry name" value="ACREF_ENVCD OPERON REPRESSOR-RELATED"/>
    <property type="match status" value="1"/>
</dbReference>
<dbReference type="PROSITE" id="PS50977">
    <property type="entry name" value="HTH_TETR_2"/>
    <property type="match status" value="1"/>
</dbReference>
<evidence type="ECO:0000256" key="1">
    <source>
        <dbReference type="ARBA" id="ARBA00023125"/>
    </source>
</evidence>
<proteinExistence type="predicted"/>
<evidence type="ECO:0000313" key="4">
    <source>
        <dbReference type="EMBL" id="MCC9296157.1"/>
    </source>
</evidence>
<keyword evidence="5" id="KW-1185">Reference proteome</keyword>
<protein>
    <submittedName>
        <fullName evidence="4">TetR/AcrR family transcriptional regulator</fullName>
    </submittedName>
</protein>
<sequence length="187" mass="21857">MNNPNSTKELLIKTVVELLQECSDISEITSRKITKRANVNLSTINYYFNSKDELVNIAVNKLIGDTADIYFQNMTSSSSSPKDKLKNFLISISDMVVNYKKYTKQIIPYILLKEKFIQTMEILPLIRDCFEESKSDKECKVISYQLISFMQLVFYRADEFKSFSKIDIMNKKERDELIDMELNLLIK</sequence>
<dbReference type="InterPro" id="IPR050624">
    <property type="entry name" value="HTH-type_Tx_Regulator"/>
</dbReference>
<dbReference type="Gene3D" id="1.10.357.10">
    <property type="entry name" value="Tetracycline Repressor, domain 2"/>
    <property type="match status" value="1"/>
</dbReference>
<dbReference type="Proteomes" id="UP001165422">
    <property type="component" value="Unassembled WGS sequence"/>
</dbReference>
<feature type="DNA-binding region" description="H-T-H motif" evidence="2">
    <location>
        <begin position="29"/>
        <end position="48"/>
    </location>
</feature>
<name>A0ABS8N8M5_9CLOT</name>
<dbReference type="EMBL" id="JAJJPB010000024">
    <property type="protein sequence ID" value="MCC9296157.1"/>
    <property type="molecule type" value="Genomic_DNA"/>
</dbReference>
<dbReference type="Pfam" id="PF00440">
    <property type="entry name" value="TetR_N"/>
    <property type="match status" value="1"/>
</dbReference>
<dbReference type="RefSeq" id="WP_229981871.1">
    <property type="nucleotide sequence ID" value="NZ_JAJJPB010000024.1"/>
</dbReference>
<evidence type="ECO:0000313" key="5">
    <source>
        <dbReference type="Proteomes" id="UP001165422"/>
    </source>
</evidence>
<feature type="domain" description="HTH tetR-type" evidence="3">
    <location>
        <begin position="5"/>
        <end position="66"/>
    </location>
</feature>
<comment type="caution">
    <text evidence="4">The sequence shown here is derived from an EMBL/GenBank/DDBJ whole genome shotgun (WGS) entry which is preliminary data.</text>
</comment>
<dbReference type="InterPro" id="IPR009057">
    <property type="entry name" value="Homeodomain-like_sf"/>
</dbReference>
<dbReference type="SUPFAM" id="SSF46689">
    <property type="entry name" value="Homeodomain-like"/>
    <property type="match status" value="1"/>
</dbReference>
<dbReference type="PANTHER" id="PTHR43479">
    <property type="entry name" value="ACREF/ENVCD OPERON REPRESSOR-RELATED"/>
    <property type="match status" value="1"/>
</dbReference>
<accession>A0ABS8N8M5</accession>